<feature type="domain" description="UmuC" evidence="4">
    <location>
        <begin position="9"/>
        <end position="238"/>
    </location>
</feature>
<dbReference type="EMBL" id="HBEM01002891">
    <property type="protein sequence ID" value="CAD8432290.1"/>
    <property type="molecule type" value="Transcribed_RNA"/>
</dbReference>
<dbReference type="InterPro" id="IPR001126">
    <property type="entry name" value="UmuC"/>
</dbReference>
<dbReference type="PANTHER" id="PTHR46404:SF1">
    <property type="entry name" value="DNA POLYMERASE IOTA"/>
    <property type="match status" value="1"/>
</dbReference>
<dbReference type="EMBL" id="HBEM01002894">
    <property type="protein sequence ID" value="CAD8432296.1"/>
    <property type="molecule type" value="Transcribed_RNA"/>
</dbReference>
<sequence length="543" mass="61315">MAAMHPRTIVHIDLDCFYAQVEMVADPKLKDKPLGIQQKNIIVTCNYPARARGVHKLMYINKVPKVCPDLIIRDGSNLKRYREASEKILDHLRGWTPEVERLGMDEFFLDVTHMVADEQEKMEKKLDFVGHVYRGETLTLIETQTRNESHVPSCTAKVHHCRCGCYQRLMTGSHIAQRIRTSLYQTLGYTASAGISVGKMIAKLSGELKKPNQQTTMLPAYIDGFLAPLRVRKIPGCGYSTSKKLASLGIETVTQLRNLSKQKLIKAVGAQIGGRLHDLAFGLDTSHVVATVREKQMSEEDSFKSCTAIDDVALRILSILRPLLERVRMRFQKHGDLPSTLRLTIRDRLSHQKTEQSKINTSGGAYFTTRTSRQTTIPLGFFHPENKKQEGYCVDHLMKLFFKMIPRKNQRFHLTLINVAVARFQAFGGAGKLGKQHGIDSFFIQSPTKTAPSSEDNIPTTRMAHLEHVKHTTDATRISQTARKRKFKTPPSFFRPRPPVQCTSGERAPQPERRQPAEQPVEPEPVTAEEIDALYITAARVTP</sequence>
<evidence type="ECO:0000256" key="1">
    <source>
        <dbReference type="ARBA" id="ARBA00010945"/>
    </source>
</evidence>
<evidence type="ECO:0000256" key="3">
    <source>
        <dbReference type="SAM" id="MobiDB-lite"/>
    </source>
</evidence>
<dbReference type="Gene3D" id="3.30.70.270">
    <property type="match status" value="1"/>
</dbReference>
<dbReference type="InterPro" id="IPR053848">
    <property type="entry name" value="IMS_HHH_1"/>
</dbReference>
<dbReference type="InterPro" id="IPR043128">
    <property type="entry name" value="Rev_trsase/Diguanyl_cyclase"/>
</dbReference>
<dbReference type="InterPro" id="IPR017961">
    <property type="entry name" value="DNA_pol_Y-fam_little_finger"/>
</dbReference>
<dbReference type="SUPFAM" id="SSF56672">
    <property type="entry name" value="DNA/RNA polymerases"/>
    <property type="match status" value="1"/>
</dbReference>
<dbReference type="Gene3D" id="3.30.1490.100">
    <property type="entry name" value="DNA polymerase, Y-family, little finger domain"/>
    <property type="match status" value="1"/>
</dbReference>
<dbReference type="InterPro" id="IPR043502">
    <property type="entry name" value="DNA/RNA_pol_sf"/>
</dbReference>
<gene>
    <name evidence="5" type="ORF">LAMO00422_LOCUS2067</name>
    <name evidence="6" type="ORF">LAMO00422_LOCUS2070</name>
</gene>
<accession>A0A6T6S4D7</accession>
<evidence type="ECO:0000259" key="4">
    <source>
        <dbReference type="PROSITE" id="PS50173"/>
    </source>
</evidence>
<comment type="similarity">
    <text evidence="1">Belongs to the DNA polymerase type-Y family.</text>
</comment>
<keyword evidence="2" id="KW-0237">DNA synthesis</keyword>
<dbReference type="Gene3D" id="1.10.150.20">
    <property type="entry name" value="5' to 3' exonuclease, C-terminal subdomain"/>
    <property type="match status" value="1"/>
</dbReference>
<dbReference type="InterPro" id="IPR036775">
    <property type="entry name" value="DNA_pol_Y-fam_lit_finger_sf"/>
</dbReference>
<name>A0A6T6S4D7_9EUKA</name>
<dbReference type="Pfam" id="PF00817">
    <property type="entry name" value="IMS"/>
    <property type="match status" value="1"/>
</dbReference>
<evidence type="ECO:0000256" key="2">
    <source>
        <dbReference type="ARBA" id="ARBA00022634"/>
    </source>
</evidence>
<feature type="compositionally biased region" description="Low complexity" evidence="3">
    <location>
        <begin position="517"/>
        <end position="526"/>
    </location>
</feature>
<evidence type="ECO:0000313" key="6">
    <source>
        <dbReference type="EMBL" id="CAD8432296.1"/>
    </source>
</evidence>
<dbReference type="Gene3D" id="3.40.1170.60">
    <property type="match status" value="1"/>
</dbReference>
<dbReference type="FunFam" id="3.40.1170.60:FF:000021">
    <property type="entry name" value="DNA polymerase IV"/>
    <property type="match status" value="1"/>
</dbReference>
<dbReference type="PROSITE" id="PS50173">
    <property type="entry name" value="UMUC"/>
    <property type="match status" value="1"/>
</dbReference>
<dbReference type="GO" id="GO:0003684">
    <property type="term" value="F:damaged DNA binding"/>
    <property type="evidence" value="ECO:0007669"/>
    <property type="project" value="InterPro"/>
</dbReference>
<reference evidence="5" key="1">
    <citation type="submission" date="2021-01" db="EMBL/GenBank/DDBJ databases">
        <authorList>
            <person name="Corre E."/>
            <person name="Pelletier E."/>
            <person name="Niang G."/>
            <person name="Scheremetjew M."/>
            <person name="Finn R."/>
            <person name="Kale V."/>
            <person name="Holt S."/>
            <person name="Cochrane G."/>
            <person name="Meng A."/>
            <person name="Brown T."/>
            <person name="Cohen L."/>
        </authorList>
    </citation>
    <scope>NUCLEOTIDE SEQUENCE</scope>
    <source>
        <strain evidence="5">CCMP2058</strain>
    </source>
</reference>
<evidence type="ECO:0000313" key="5">
    <source>
        <dbReference type="EMBL" id="CAD8432290.1"/>
    </source>
</evidence>
<dbReference type="GO" id="GO:0003887">
    <property type="term" value="F:DNA-directed DNA polymerase activity"/>
    <property type="evidence" value="ECO:0007669"/>
    <property type="project" value="InterPro"/>
</dbReference>
<proteinExistence type="inferred from homology"/>
<dbReference type="PANTHER" id="PTHR46404">
    <property type="entry name" value="DNA POLYMERASE IOTA"/>
    <property type="match status" value="1"/>
</dbReference>
<feature type="region of interest" description="Disordered" evidence="3">
    <location>
        <begin position="472"/>
        <end position="527"/>
    </location>
</feature>
<organism evidence="5">
    <name type="scientific">Amorphochlora amoebiformis</name>
    <dbReference type="NCBI Taxonomy" id="1561963"/>
    <lineage>
        <taxon>Eukaryota</taxon>
        <taxon>Sar</taxon>
        <taxon>Rhizaria</taxon>
        <taxon>Cercozoa</taxon>
        <taxon>Chlorarachniophyceae</taxon>
        <taxon>Amorphochlora</taxon>
    </lineage>
</organism>
<dbReference type="AlphaFoldDB" id="A0A6T6S4D7"/>
<dbReference type="GO" id="GO:0006281">
    <property type="term" value="P:DNA repair"/>
    <property type="evidence" value="ECO:0007669"/>
    <property type="project" value="InterPro"/>
</dbReference>
<dbReference type="GO" id="GO:0019985">
    <property type="term" value="P:translesion synthesis"/>
    <property type="evidence" value="ECO:0007669"/>
    <property type="project" value="TreeGrafter"/>
</dbReference>
<dbReference type="Pfam" id="PF11799">
    <property type="entry name" value="IMS_C"/>
    <property type="match status" value="1"/>
</dbReference>
<dbReference type="Pfam" id="PF21999">
    <property type="entry name" value="IMS_HHH_1"/>
    <property type="match status" value="1"/>
</dbReference>
<protein>
    <recommendedName>
        <fullName evidence="4">UmuC domain-containing protein</fullName>
    </recommendedName>
</protein>
<dbReference type="SUPFAM" id="SSF100879">
    <property type="entry name" value="Lesion bypass DNA polymerase (Y-family), little finger domain"/>
    <property type="match status" value="1"/>
</dbReference>